<dbReference type="PANTHER" id="PTHR35005">
    <property type="entry name" value="3-DEHYDRO-SCYLLO-INOSOSE HYDROLASE"/>
    <property type="match status" value="1"/>
</dbReference>
<dbReference type="InterPro" id="IPR003785">
    <property type="entry name" value="Creatininase/forma_Hydrolase"/>
</dbReference>
<dbReference type="GO" id="GO:0016811">
    <property type="term" value="F:hydrolase activity, acting on carbon-nitrogen (but not peptide) bonds, in linear amides"/>
    <property type="evidence" value="ECO:0007669"/>
    <property type="project" value="TreeGrafter"/>
</dbReference>
<keyword evidence="7" id="KW-1185">Reference proteome</keyword>
<dbReference type="SUPFAM" id="SSF102215">
    <property type="entry name" value="Creatininase"/>
    <property type="match status" value="1"/>
</dbReference>
<accession>A0A3S9SZ78</accession>
<evidence type="ECO:0000256" key="2">
    <source>
        <dbReference type="ARBA" id="ARBA00022723"/>
    </source>
</evidence>
<protein>
    <recommendedName>
        <fullName evidence="8">Creatinine amidohydrolase</fullName>
    </recommendedName>
</protein>
<evidence type="ECO:0000256" key="1">
    <source>
        <dbReference type="ARBA" id="ARBA00001947"/>
    </source>
</evidence>
<evidence type="ECO:0000256" key="3">
    <source>
        <dbReference type="ARBA" id="ARBA00022801"/>
    </source>
</evidence>
<evidence type="ECO:0000256" key="5">
    <source>
        <dbReference type="ARBA" id="ARBA00024029"/>
    </source>
</evidence>
<keyword evidence="4" id="KW-0862">Zinc</keyword>
<name>A0A3S9SZ78_9FIRM</name>
<evidence type="ECO:0000313" key="6">
    <source>
        <dbReference type="EMBL" id="AZR73646.1"/>
    </source>
</evidence>
<gene>
    <name evidence="6" type="ORF">BBF96_09760</name>
</gene>
<dbReference type="Gene3D" id="3.40.50.10310">
    <property type="entry name" value="Creatininase"/>
    <property type="match status" value="1"/>
</dbReference>
<dbReference type="OrthoDB" id="9801445at2"/>
<evidence type="ECO:0000313" key="7">
    <source>
        <dbReference type="Proteomes" id="UP000267250"/>
    </source>
</evidence>
<dbReference type="RefSeq" id="WP_127016990.1">
    <property type="nucleotide sequence ID" value="NZ_CP016379.1"/>
</dbReference>
<dbReference type="KEGG" id="aft:BBF96_09760"/>
<reference evidence="6 7" key="1">
    <citation type="submission" date="2016-07" db="EMBL/GenBank/DDBJ databases">
        <title>Genome and transcriptome analysis of iron-reducing fermentative bacteria Anoxybacter fermentans.</title>
        <authorList>
            <person name="Zeng X."/>
            <person name="Shao Z."/>
        </authorList>
    </citation>
    <scope>NUCLEOTIDE SEQUENCE [LARGE SCALE GENOMIC DNA]</scope>
    <source>
        <strain evidence="6 7">DY22613</strain>
    </source>
</reference>
<dbReference type="GO" id="GO:0046872">
    <property type="term" value="F:metal ion binding"/>
    <property type="evidence" value="ECO:0007669"/>
    <property type="project" value="UniProtKB-KW"/>
</dbReference>
<organism evidence="6 7">
    <name type="scientific">Anoxybacter fermentans</name>
    <dbReference type="NCBI Taxonomy" id="1323375"/>
    <lineage>
        <taxon>Bacteria</taxon>
        <taxon>Bacillati</taxon>
        <taxon>Bacillota</taxon>
        <taxon>Clostridia</taxon>
        <taxon>Halanaerobiales</taxon>
        <taxon>Anoxybacter</taxon>
    </lineage>
</organism>
<evidence type="ECO:0000256" key="4">
    <source>
        <dbReference type="ARBA" id="ARBA00022833"/>
    </source>
</evidence>
<dbReference type="EMBL" id="CP016379">
    <property type="protein sequence ID" value="AZR73646.1"/>
    <property type="molecule type" value="Genomic_DNA"/>
</dbReference>
<evidence type="ECO:0008006" key="8">
    <source>
        <dbReference type="Google" id="ProtNLM"/>
    </source>
</evidence>
<comment type="similarity">
    <text evidence="5">Belongs to the creatininase superfamily.</text>
</comment>
<dbReference type="Proteomes" id="UP000267250">
    <property type="component" value="Chromosome"/>
</dbReference>
<dbReference type="GO" id="GO:0009231">
    <property type="term" value="P:riboflavin biosynthetic process"/>
    <property type="evidence" value="ECO:0007669"/>
    <property type="project" value="TreeGrafter"/>
</dbReference>
<sequence length="239" mass="26451">MKMIYLNQAKFKEIQGKIDTVIIPIGTIEAHGEHLPLGTDVLIPEGLVERIEVKMGDRVLIAPTVNYGHVWTLAAYPGSVNISTEILTKYIYEIGKSLIDAGFTNIVLLNGHGGNIPAITTAGEMLADYGGQVITFNWWIDFREEILEICEGQGHAGEDETSAVLAVAEPYCDMSLAKANNKKLIANIKRKNIGKISYEHALSGDATKASREKGERILERVAERMMEILEEVWKDNIVE</sequence>
<proteinExistence type="inferred from homology"/>
<keyword evidence="2" id="KW-0479">Metal-binding</keyword>
<comment type="cofactor">
    <cofactor evidence="1">
        <name>Zn(2+)</name>
        <dbReference type="ChEBI" id="CHEBI:29105"/>
    </cofactor>
</comment>
<dbReference type="PANTHER" id="PTHR35005:SF1">
    <property type="entry name" value="2-AMINO-5-FORMYLAMINO-6-RIBOSYLAMINOPYRIMIDIN-4(3H)-ONE 5'-MONOPHOSPHATE DEFORMYLASE"/>
    <property type="match status" value="1"/>
</dbReference>
<keyword evidence="3" id="KW-0378">Hydrolase</keyword>
<dbReference type="AlphaFoldDB" id="A0A3S9SZ78"/>
<dbReference type="InterPro" id="IPR024087">
    <property type="entry name" value="Creatininase-like_sf"/>
</dbReference>
<dbReference type="Pfam" id="PF02633">
    <property type="entry name" value="Creatininase"/>
    <property type="match status" value="1"/>
</dbReference>